<accession>A0ABD2WAP6</accession>
<organism evidence="1 2">
    <name type="scientific">Trichogramma kaykai</name>
    <dbReference type="NCBI Taxonomy" id="54128"/>
    <lineage>
        <taxon>Eukaryota</taxon>
        <taxon>Metazoa</taxon>
        <taxon>Ecdysozoa</taxon>
        <taxon>Arthropoda</taxon>
        <taxon>Hexapoda</taxon>
        <taxon>Insecta</taxon>
        <taxon>Pterygota</taxon>
        <taxon>Neoptera</taxon>
        <taxon>Endopterygota</taxon>
        <taxon>Hymenoptera</taxon>
        <taxon>Apocrita</taxon>
        <taxon>Proctotrupomorpha</taxon>
        <taxon>Chalcidoidea</taxon>
        <taxon>Trichogrammatidae</taxon>
        <taxon>Trichogramma</taxon>
    </lineage>
</organism>
<evidence type="ECO:0000313" key="1">
    <source>
        <dbReference type="EMBL" id="KAL3389941.1"/>
    </source>
</evidence>
<gene>
    <name evidence="1" type="ORF">TKK_015293</name>
</gene>
<dbReference type="Proteomes" id="UP001627154">
    <property type="component" value="Unassembled WGS sequence"/>
</dbReference>
<name>A0ABD2WAP6_9HYME</name>
<keyword evidence="2" id="KW-1185">Reference proteome</keyword>
<evidence type="ECO:0000313" key="2">
    <source>
        <dbReference type="Proteomes" id="UP001627154"/>
    </source>
</evidence>
<protein>
    <submittedName>
        <fullName evidence="1">Uncharacterized protein</fullName>
    </submittedName>
</protein>
<proteinExistence type="predicted"/>
<sequence>MVLSYSNIYSTQYSSFITVQFCFFICCSLRPNLIGQFTFSTVVFNDATNIIIIHMIRQFRFILTAYFCVIRYNF</sequence>
<reference evidence="1 2" key="1">
    <citation type="journal article" date="2024" name="bioRxiv">
        <title>A reference genome for Trichogramma kaykai: A tiny desert-dwelling parasitoid wasp with competing sex-ratio distorters.</title>
        <authorList>
            <person name="Culotta J."/>
            <person name="Lindsey A.R."/>
        </authorList>
    </citation>
    <scope>NUCLEOTIDE SEQUENCE [LARGE SCALE GENOMIC DNA]</scope>
    <source>
        <strain evidence="1 2">KSX58</strain>
    </source>
</reference>
<dbReference type="AlphaFoldDB" id="A0ABD2WAP6"/>
<comment type="caution">
    <text evidence="1">The sequence shown here is derived from an EMBL/GenBank/DDBJ whole genome shotgun (WGS) entry which is preliminary data.</text>
</comment>
<dbReference type="EMBL" id="JBJJXI010000122">
    <property type="protein sequence ID" value="KAL3389941.1"/>
    <property type="molecule type" value="Genomic_DNA"/>
</dbReference>